<proteinExistence type="predicted"/>
<dbReference type="AlphaFoldDB" id="A0A397UZG3"/>
<keyword evidence="2" id="KW-1185">Reference proteome</keyword>
<evidence type="ECO:0000313" key="2">
    <source>
        <dbReference type="Proteomes" id="UP000266673"/>
    </source>
</evidence>
<dbReference type="EMBL" id="QKWP01000858">
    <property type="protein sequence ID" value="RIB14149.1"/>
    <property type="molecule type" value="Genomic_DNA"/>
</dbReference>
<protein>
    <submittedName>
        <fullName evidence="1">Uncharacterized protein</fullName>
    </submittedName>
</protein>
<name>A0A397UZG3_9GLOM</name>
<comment type="caution">
    <text evidence="1">The sequence shown here is derived from an EMBL/GenBank/DDBJ whole genome shotgun (WGS) entry which is preliminary data.</text>
</comment>
<accession>A0A397UZG3</accession>
<organism evidence="1 2">
    <name type="scientific">Gigaspora rosea</name>
    <dbReference type="NCBI Taxonomy" id="44941"/>
    <lineage>
        <taxon>Eukaryota</taxon>
        <taxon>Fungi</taxon>
        <taxon>Fungi incertae sedis</taxon>
        <taxon>Mucoromycota</taxon>
        <taxon>Glomeromycotina</taxon>
        <taxon>Glomeromycetes</taxon>
        <taxon>Diversisporales</taxon>
        <taxon>Gigasporaceae</taxon>
        <taxon>Gigaspora</taxon>
    </lineage>
</organism>
<dbReference type="Proteomes" id="UP000266673">
    <property type="component" value="Unassembled WGS sequence"/>
</dbReference>
<reference evidence="1 2" key="1">
    <citation type="submission" date="2018-06" db="EMBL/GenBank/DDBJ databases">
        <title>Comparative genomics reveals the genomic features of Rhizophagus irregularis, R. cerebriforme, R. diaphanum and Gigaspora rosea, and their symbiotic lifestyle signature.</title>
        <authorList>
            <person name="Morin E."/>
            <person name="San Clemente H."/>
            <person name="Chen E.C.H."/>
            <person name="De La Providencia I."/>
            <person name="Hainaut M."/>
            <person name="Kuo A."/>
            <person name="Kohler A."/>
            <person name="Murat C."/>
            <person name="Tang N."/>
            <person name="Roy S."/>
            <person name="Loubradou J."/>
            <person name="Henrissat B."/>
            <person name="Grigoriev I.V."/>
            <person name="Corradi N."/>
            <person name="Roux C."/>
            <person name="Martin F.M."/>
        </authorList>
    </citation>
    <scope>NUCLEOTIDE SEQUENCE [LARGE SCALE GENOMIC DNA]</scope>
    <source>
        <strain evidence="1 2">DAOM 194757</strain>
    </source>
</reference>
<sequence>MNDNKYDNNNYQYDYENYQYNNEHYQYDSESYQYYNKNYQYDNEYNNQLEENATNYVNKILITENKFSKDLLDENEIYNQIN</sequence>
<dbReference type="OrthoDB" id="10623551at2759"/>
<gene>
    <name evidence="1" type="ORF">C2G38_2195935</name>
</gene>
<evidence type="ECO:0000313" key="1">
    <source>
        <dbReference type="EMBL" id="RIB14149.1"/>
    </source>
</evidence>